<dbReference type="AlphaFoldDB" id="A0A0J9E200"/>
<feature type="region of interest" description="Disordered" evidence="1">
    <location>
        <begin position="65"/>
        <end position="92"/>
    </location>
</feature>
<protein>
    <submittedName>
        <fullName evidence="2">Uncharacterized protein</fullName>
    </submittedName>
</protein>
<dbReference type="RefSeq" id="WP_048931360.1">
    <property type="nucleotide sequence ID" value="NZ_KQ235889.1"/>
</dbReference>
<name>A0A0J9E200_9FIRM</name>
<evidence type="ECO:0000256" key="1">
    <source>
        <dbReference type="SAM" id="MobiDB-lite"/>
    </source>
</evidence>
<comment type="caution">
    <text evidence="2">The sequence shown here is derived from an EMBL/GenBank/DDBJ whole genome shotgun (WGS) entry which is preliminary data.</text>
</comment>
<accession>A0A0J9E200</accession>
<organism evidence="2 3">
    <name type="scientific">[Clostridium] citroniae WAL-19142</name>
    <dbReference type="NCBI Taxonomy" id="742734"/>
    <lineage>
        <taxon>Bacteria</taxon>
        <taxon>Bacillati</taxon>
        <taxon>Bacillota</taxon>
        <taxon>Clostridia</taxon>
        <taxon>Lachnospirales</taxon>
        <taxon>Lachnospiraceae</taxon>
        <taxon>Enterocloster</taxon>
    </lineage>
</organism>
<sequence length="92" mass="10498">MAYFDSSKNRALWEIELQGLRKARADRLAGKTSGEVAQETPKVMTGFEPVKMTYAELLMEEAASVKKTPRREQSLMRMEKQAEKSMEKGRSL</sequence>
<feature type="compositionally biased region" description="Basic and acidic residues" evidence="1">
    <location>
        <begin position="70"/>
        <end position="92"/>
    </location>
</feature>
<proteinExistence type="predicted"/>
<evidence type="ECO:0000313" key="3">
    <source>
        <dbReference type="Proteomes" id="UP000037392"/>
    </source>
</evidence>
<dbReference type="PATRIC" id="fig|742734.4.peg.6044"/>
<dbReference type="GeneID" id="93166626"/>
<gene>
    <name evidence="2" type="ORF">HMPREF9470_05638</name>
</gene>
<dbReference type="OrthoDB" id="10006479at2"/>
<reference evidence="2 3" key="1">
    <citation type="submission" date="2011-04" db="EMBL/GenBank/DDBJ databases">
        <title>The Genome Sequence of Clostridium citroniae WAL-19142.</title>
        <authorList>
            <consortium name="The Broad Institute Genome Sequencing Platform"/>
            <person name="Earl A."/>
            <person name="Ward D."/>
            <person name="Feldgarden M."/>
            <person name="Gevers D."/>
            <person name="Warren Y.A."/>
            <person name="Tyrrell K.L."/>
            <person name="Citron D.M."/>
            <person name="Goldstein E.J."/>
            <person name="Daigneault M."/>
            <person name="Allen-Vercoe E."/>
            <person name="Young S.K."/>
            <person name="Zeng Q."/>
            <person name="Gargeya S."/>
            <person name="Fitzgerald M."/>
            <person name="Haas B."/>
            <person name="Abouelleil A."/>
            <person name="Alvarado L."/>
            <person name="Arachchi H.M."/>
            <person name="Berlin A."/>
            <person name="Brown A."/>
            <person name="Chapman S.B."/>
            <person name="Chen Z."/>
            <person name="Dunbar C."/>
            <person name="Freedman E."/>
            <person name="Gearin G."/>
            <person name="Gellesch M."/>
            <person name="Goldberg J."/>
            <person name="Griggs A."/>
            <person name="Gujja S."/>
            <person name="Heilman E.R."/>
            <person name="Heiman D."/>
            <person name="Howarth C."/>
            <person name="Larson L."/>
            <person name="Lui A."/>
            <person name="MacDonald P.J."/>
            <person name="Mehta T."/>
            <person name="Montmayeur A."/>
            <person name="Murphy C."/>
            <person name="Neiman D."/>
            <person name="Pearson M."/>
            <person name="Priest M."/>
            <person name="Roberts A."/>
            <person name="Saif S."/>
            <person name="Shea T."/>
            <person name="Shenoy N."/>
            <person name="Sisk P."/>
            <person name="Stolte C."/>
            <person name="Sykes S."/>
            <person name="White J."/>
            <person name="Yandava C."/>
            <person name="Wortman J."/>
            <person name="Nusbaum C."/>
            <person name="Birren B."/>
        </authorList>
    </citation>
    <scope>NUCLEOTIDE SEQUENCE [LARGE SCALE GENOMIC DNA]</scope>
    <source>
        <strain evidence="2 3">WAL-19142</strain>
    </source>
</reference>
<dbReference type="Proteomes" id="UP000037392">
    <property type="component" value="Unassembled WGS sequence"/>
</dbReference>
<dbReference type="EMBL" id="ADLK01000064">
    <property type="protein sequence ID" value="KMW09490.1"/>
    <property type="molecule type" value="Genomic_DNA"/>
</dbReference>
<evidence type="ECO:0000313" key="2">
    <source>
        <dbReference type="EMBL" id="KMW09490.1"/>
    </source>
</evidence>